<sequence>MDTFSSQSSDHSQPHIHCCSTQLLFDKVTKSLVGVDDWIAQELERISHNTYPRNCNNYEALLYVIEGHYQTESYSYPVNDESSMTKLNDDTDKRGNSQLTQKNLILAFSELIQYCQQESPQFYLFQHRQPLELLMELEKMCDMNADIQTSQRRLSCILFGQNIPIINKLVSAWTIICLWARQDIVSIPQQEKWNIFGVYSYQIAKKACGIQSKQ</sequence>
<comment type="caution">
    <text evidence="1">The sequence shown here is derived from an EMBL/GenBank/DDBJ whole genome shotgun (WGS) entry which is preliminary data.</text>
</comment>
<reference evidence="1" key="1">
    <citation type="submission" date="2020-12" db="EMBL/GenBank/DDBJ databases">
        <title>Metabolic potential, ecology and presence of endohyphal bacteria is reflected in genomic diversity of Mucoromycotina.</title>
        <authorList>
            <person name="Muszewska A."/>
            <person name="Okrasinska A."/>
            <person name="Steczkiewicz K."/>
            <person name="Drgas O."/>
            <person name="Orlowska M."/>
            <person name="Perlinska-Lenart U."/>
            <person name="Aleksandrzak-Piekarczyk T."/>
            <person name="Szatraj K."/>
            <person name="Zielenkiewicz U."/>
            <person name="Pilsyk S."/>
            <person name="Malc E."/>
            <person name="Mieczkowski P."/>
            <person name="Kruszewska J.S."/>
            <person name="Biernat P."/>
            <person name="Pawlowska J."/>
        </authorList>
    </citation>
    <scope>NUCLEOTIDE SEQUENCE</scope>
    <source>
        <strain evidence="1">WA0000017839</strain>
    </source>
</reference>
<dbReference type="Proteomes" id="UP000603453">
    <property type="component" value="Unassembled WGS sequence"/>
</dbReference>
<dbReference type="EMBL" id="JAEPRD010000026">
    <property type="protein sequence ID" value="KAG2207236.1"/>
    <property type="molecule type" value="Genomic_DNA"/>
</dbReference>
<name>A0A8H7R9U3_9FUNG</name>
<accession>A0A8H7R9U3</accession>
<proteinExistence type="predicted"/>
<keyword evidence="2" id="KW-1185">Reference proteome</keyword>
<evidence type="ECO:0000313" key="2">
    <source>
        <dbReference type="Proteomes" id="UP000603453"/>
    </source>
</evidence>
<dbReference type="AlphaFoldDB" id="A0A8H7R9U3"/>
<gene>
    <name evidence="1" type="ORF">INT47_012289</name>
</gene>
<evidence type="ECO:0000313" key="1">
    <source>
        <dbReference type="EMBL" id="KAG2207236.1"/>
    </source>
</evidence>
<protein>
    <submittedName>
        <fullName evidence="1">Uncharacterized protein</fullName>
    </submittedName>
</protein>
<organism evidence="1 2">
    <name type="scientific">Mucor saturninus</name>
    <dbReference type="NCBI Taxonomy" id="64648"/>
    <lineage>
        <taxon>Eukaryota</taxon>
        <taxon>Fungi</taxon>
        <taxon>Fungi incertae sedis</taxon>
        <taxon>Mucoromycota</taxon>
        <taxon>Mucoromycotina</taxon>
        <taxon>Mucoromycetes</taxon>
        <taxon>Mucorales</taxon>
        <taxon>Mucorineae</taxon>
        <taxon>Mucoraceae</taxon>
        <taxon>Mucor</taxon>
    </lineage>
</organism>
<dbReference type="OrthoDB" id="2248867at2759"/>